<feature type="compositionally biased region" description="Polar residues" evidence="1">
    <location>
        <begin position="115"/>
        <end position="135"/>
    </location>
</feature>
<dbReference type="AlphaFoldDB" id="A0ABC9A9B2"/>
<name>A0ABC9A9B2_9POAL</name>
<gene>
    <name evidence="2" type="ORF">URODEC1_LOCUS52115</name>
</gene>
<dbReference type="Proteomes" id="UP001497457">
    <property type="component" value="Chromosome 20rd"/>
</dbReference>
<feature type="region of interest" description="Disordered" evidence="1">
    <location>
        <begin position="48"/>
        <end position="135"/>
    </location>
</feature>
<dbReference type="EMBL" id="OZ075130">
    <property type="protein sequence ID" value="CAL4973773.1"/>
    <property type="molecule type" value="Genomic_DNA"/>
</dbReference>
<evidence type="ECO:0000313" key="3">
    <source>
        <dbReference type="Proteomes" id="UP001497457"/>
    </source>
</evidence>
<reference evidence="2" key="1">
    <citation type="submission" date="2024-10" db="EMBL/GenBank/DDBJ databases">
        <authorList>
            <person name="Ryan C."/>
        </authorList>
    </citation>
    <scope>NUCLEOTIDE SEQUENCE [LARGE SCALE GENOMIC DNA]</scope>
</reference>
<sequence>MGNNNFTGQGMHFAEYNLLSNNGFGISLIIFSFKTAIIEETANVADKTIQPLNGGSPGLNSTNREINNGKDGTEDVNLSKSPKDPIITTSEDKEVVSYQNISSDNTEDLDEKNKGSIQDNTSTQEADQSSNLPRG</sequence>
<accession>A0ABC9A9B2</accession>
<protein>
    <submittedName>
        <fullName evidence="2">Uncharacterized protein</fullName>
    </submittedName>
</protein>
<keyword evidence="3" id="KW-1185">Reference proteome</keyword>
<evidence type="ECO:0000256" key="1">
    <source>
        <dbReference type="SAM" id="MobiDB-lite"/>
    </source>
</evidence>
<feature type="compositionally biased region" description="Polar residues" evidence="1">
    <location>
        <begin position="50"/>
        <end position="66"/>
    </location>
</feature>
<evidence type="ECO:0000313" key="2">
    <source>
        <dbReference type="EMBL" id="CAL4973773.1"/>
    </source>
</evidence>
<proteinExistence type="predicted"/>
<organism evidence="2 3">
    <name type="scientific">Urochloa decumbens</name>
    <dbReference type="NCBI Taxonomy" id="240449"/>
    <lineage>
        <taxon>Eukaryota</taxon>
        <taxon>Viridiplantae</taxon>
        <taxon>Streptophyta</taxon>
        <taxon>Embryophyta</taxon>
        <taxon>Tracheophyta</taxon>
        <taxon>Spermatophyta</taxon>
        <taxon>Magnoliopsida</taxon>
        <taxon>Liliopsida</taxon>
        <taxon>Poales</taxon>
        <taxon>Poaceae</taxon>
        <taxon>PACMAD clade</taxon>
        <taxon>Panicoideae</taxon>
        <taxon>Panicodae</taxon>
        <taxon>Paniceae</taxon>
        <taxon>Melinidinae</taxon>
        <taxon>Urochloa</taxon>
    </lineage>
</organism>